<evidence type="ECO:0000313" key="2">
    <source>
        <dbReference type="EMBL" id="ALS01780.1"/>
    </source>
</evidence>
<keyword evidence="1" id="KW-0812">Transmembrane</keyword>
<dbReference type="Proteomes" id="UP000065511">
    <property type="component" value="Chromosome"/>
</dbReference>
<dbReference type="RefSeq" id="WP_071877351.1">
    <property type="nucleotide sequence ID" value="NZ_JXLC01000008.1"/>
</dbReference>
<keyword evidence="1" id="KW-0472">Membrane</keyword>
<feature type="transmembrane region" description="Helical" evidence="1">
    <location>
        <begin position="12"/>
        <end position="29"/>
    </location>
</feature>
<evidence type="ECO:0000313" key="3">
    <source>
        <dbReference type="Proteomes" id="UP000065511"/>
    </source>
</evidence>
<evidence type="ECO:0000256" key="1">
    <source>
        <dbReference type="SAM" id="Phobius"/>
    </source>
</evidence>
<organism evidence="2 3">
    <name type="scientific">Enterococcus silesiacus</name>
    <dbReference type="NCBI Taxonomy" id="332949"/>
    <lineage>
        <taxon>Bacteria</taxon>
        <taxon>Bacillati</taxon>
        <taxon>Bacillota</taxon>
        <taxon>Bacilli</taxon>
        <taxon>Lactobacillales</taxon>
        <taxon>Enterococcaceae</taxon>
        <taxon>Enterococcus</taxon>
    </lineage>
</organism>
<reference evidence="2 3" key="1">
    <citation type="submission" date="2015-12" db="EMBL/GenBank/DDBJ databases">
        <authorList>
            <person name="Lauer A."/>
            <person name="Humrighouse B."/>
            <person name="Loparev V."/>
            <person name="Shewmaker P.L."/>
            <person name="Whitney A.M."/>
            <person name="McLaughlin R.W."/>
        </authorList>
    </citation>
    <scope>NUCLEOTIDE SEQUENCE [LARGE SCALE GENOMIC DNA]</scope>
    <source>
        <strain evidence="2 3">LMG 23085</strain>
    </source>
</reference>
<dbReference type="EMBL" id="CP013614">
    <property type="protein sequence ID" value="ALS01780.1"/>
    <property type="molecule type" value="Genomic_DNA"/>
</dbReference>
<feature type="transmembrane region" description="Helical" evidence="1">
    <location>
        <begin position="35"/>
        <end position="56"/>
    </location>
</feature>
<gene>
    <name evidence="2" type="ORF">ATZ33_10460</name>
</gene>
<accession>A0ABM5W924</accession>
<feature type="transmembrane region" description="Helical" evidence="1">
    <location>
        <begin position="63"/>
        <end position="85"/>
    </location>
</feature>
<sequence>MKNSDLMITKSKVVFYLVLINVVPISFWVNKKYDISFSDIFLNYSVPYIIIFMCLFIKGGNKIFRTVIITLIMTWFIFLTLHYLIGFHNPYWGN</sequence>
<keyword evidence="1" id="KW-1133">Transmembrane helix</keyword>
<protein>
    <submittedName>
        <fullName evidence="2">Uncharacterized protein</fullName>
    </submittedName>
</protein>
<proteinExistence type="predicted"/>
<name>A0ABM5W924_9ENTE</name>
<keyword evidence="3" id="KW-1185">Reference proteome</keyword>